<comment type="caution">
    <text evidence="1">The sequence shown here is derived from an EMBL/GenBank/DDBJ whole genome shotgun (WGS) entry which is preliminary data.</text>
</comment>
<protein>
    <submittedName>
        <fullName evidence="1">Uncharacterized protein</fullName>
    </submittedName>
</protein>
<evidence type="ECO:0000313" key="2">
    <source>
        <dbReference type="Proteomes" id="UP000019140"/>
    </source>
</evidence>
<name>W4MCM2_9BACT</name>
<dbReference type="AlphaFoldDB" id="W4MCM2"/>
<evidence type="ECO:0000313" key="1">
    <source>
        <dbReference type="EMBL" id="ETX07935.1"/>
    </source>
</evidence>
<dbReference type="HOGENOM" id="CLU_1755496_0_0_7"/>
<proteinExistence type="predicted"/>
<dbReference type="Proteomes" id="UP000019140">
    <property type="component" value="Unassembled WGS sequence"/>
</dbReference>
<organism evidence="1 2">
    <name type="scientific">Candidatus Entotheonella gemina</name>
    <dbReference type="NCBI Taxonomy" id="1429439"/>
    <lineage>
        <taxon>Bacteria</taxon>
        <taxon>Pseudomonadati</taxon>
        <taxon>Nitrospinota/Tectimicrobiota group</taxon>
        <taxon>Candidatus Tectimicrobiota</taxon>
        <taxon>Candidatus Entotheonellia</taxon>
        <taxon>Candidatus Entotheonellales</taxon>
        <taxon>Candidatus Entotheonellaceae</taxon>
        <taxon>Candidatus Entotheonella</taxon>
    </lineage>
</organism>
<reference evidence="1 2" key="1">
    <citation type="journal article" date="2014" name="Nature">
        <title>An environmental bacterial taxon with a large and distinct metabolic repertoire.</title>
        <authorList>
            <person name="Wilson M.C."/>
            <person name="Mori T."/>
            <person name="Ruckert C."/>
            <person name="Uria A.R."/>
            <person name="Helf M.J."/>
            <person name="Takada K."/>
            <person name="Gernert C."/>
            <person name="Steffens U.A."/>
            <person name="Heycke N."/>
            <person name="Schmitt S."/>
            <person name="Rinke C."/>
            <person name="Helfrich E.J."/>
            <person name="Brachmann A.O."/>
            <person name="Gurgui C."/>
            <person name="Wakimoto T."/>
            <person name="Kracht M."/>
            <person name="Crusemann M."/>
            <person name="Hentschel U."/>
            <person name="Abe I."/>
            <person name="Matsunaga S."/>
            <person name="Kalinowski J."/>
            <person name="Takeyama H."/>
            <person name="Piel J."/>
        </authorList>
    </citation>
    <scope>NUCLEOTIDE SEQUENCE [LARGE SCALE GENOMIC DNA]</scope>
    <source>
        <strain evidence="2">TSY2</strain>
    </source>
</reference>
<accession>W4MCM2</accession>
<dbReference type="EMBL" id="AZHX01000336">
    <property type="protein sequence ID" value="ETX07935.1"/>
    <property type="molecule type" value="Genomic_DNA"/>
</dbReference>
<sequence length="148" mass="16296">MTDRDRPEFEEGHQTRQADAIGNVARALCGERIASYELINAFLPGKQLYMGLPEPYQFVEAPESGDPGLQLASCPCPVHQGRTGTHILNMSEVSLVLECGSDRVWVFITIPARHRSKYAWLPSVAFGSSVDEELCGRLASVPSHVQVE</sequence>
<keyword evidence="2" id="KW-1185">Reference proteome</keyword>
<gene>
    <name evidence="1" type="ORF">ETSY2_08335</name>
</gene>